<dbReference type="RefSeq" id="WP_126445396.1">
    <property type="nucleotide sequence ID" value="NZ_CP034549.1"/>
</dbReference>
<feature type="transmembrane region" description="Helical" evidence="1">
    <location>
        <begin position="419"/>
        <end position="441"/>
    </location>
</feature>
<feature type="transmembrane region" description="Helical" evidence="1">
    <location>
        <begin position="27"/>
        <end position="51"/>
    </location>
</feature>
<reference evidence="2 3" key="1">
    <citation type="submission" date="2018-12" db="EMBL/GenBank/DDBJ databases">
        <title>Complete genome of Nonlabens sp. MJ115.</title>
        <authorList>
            <person name="Choi H.S."/>
            <person name="Jung J."/>
        </authorList>
    </citation>
    <scope>NUCLEOTIDE SEQUENCE [LARGE SCALE GENOMIC DNA]</scope>
    <source>
        <strain evidence="2 3">MJ115</strain>
    </source>
</reference>
<sequence>MFKQFISLEWKSFTRAAAFKQNVAFKIFMGLGAVYMLFVMTGLGVGVFYGLKKLVPDQDPFTVLNRFLIYYFVFDLAIRYGMQKMPVANIRPLLYLPITRSQIVNFALGKTSISFFNILHAFFFIPYSIVLLVEGYDPIGVISWHLAIIGITYTLNYLNVFMNKMDSVFYPVVAVVIGLALLQYFGIFDVTIYTVHVFEFFYEQPWSFVIPGMVAALFYYLAYNYFIKQLYLDAGLEVKVKAASTDDLTFFDRFGSVSTFIKNDIRLIKRNKRARMTFIMGFLFLFYGAFFMMPMYADIPAMRIFAGLFVTGGFLLSFGGLVPSWDSSYYKLMMSQNIPYRTFLLSKWYLMVIVTCICSVLSLAYGFVGIEWLKPMIAAAIFNIGFNSSFVLLGGAFVKTPIDLQSAKKAFGDSKAFNFKTILLAMLKLFVPIAVYAAFAFTISDNAGYIAVAATGVIGLLLRNKIFDLIENIYKNEKYDTIAAYSQTN</sequence>
<keyword evidence="1" id="KW-0812">Transmembrane</keyword>
<dbReference type="EMBL" id="CP034549">
    <property type="protein sequence ID" value="AZQ43211.1"/>
    <property type="molecule type" value="Genomic_DNA"/>
</dbReference>
<feature type="transmembrane region" description="Helical" evidence="1">
    <location>
        <begin position="168"/>
        <end position="186"/>
    </location>
</feature>
<evidence type="ECO:0000313" key="3">
    <source>
        <dbReference type="Proteomes" id="UP000279600"/>
    </source>
</evidence>
<feature type="transmembrane region" description="Helical" evidence="1">
    <location>
        <begin position="303"/>
        <end position="327"/>
    </location>
</feature>
<feature type="transmembrane region" description="Helical" evidence="1">
    <location>
        <begin position="348"/>
        <end position="370"/>
    </location>
</feature>
<dbReference type="InterPro" id="IPR043742">
    <property type="entry name" value="DUF5687"/>
</dbReference>
<accession>A0A3S9MVH2</accession>
<organism evidence="2 3">
    <name type="scientific">Nonlabens ponticola</name>
    <dbReference type="NCBI Taxonomy" id="2496866"/>
    <lineage>
        <taxon>Bacteria</taxon>
        <taxon>Pseudomonadati</taxon>
        <taxon>Bacteroidota</taxon>
        <taxon>Flavobacteriia</taxon>
        <taxon>Flavobacteriales</taxon>
        <taxon>Flavobacteriaceae</taxon>
        <taxon>Nonlabens</taxon>
    </lineage>
</organism>
<feature type="transmembrane region" description="Helical" evidence="1">
    <location>
        <begin position="276"/>
        <end position="297"/>
    </location>
</feature>
<dbReference type="KEGG" id="noj:EJ995_02785"/>
<dbReference type="Proteomes" id="UP000279600">
    <property type="component" value="Chromosome"/>
</dbReference>
<proteinExistence type="predicted"/>
<keyword evidence="1" id="KW-0472">Membrane</keyword>
<feature type="transmembrane region" description="Helical" evidence="1">
    <location>
        <begin position="141"/>
        <end position="161"/>
    </location>
</feature>
<feature type="transmembrane region" description="Helical" evidence="1">
    <location>
        <begin position="63"/>
        <end position="82"/>
    </location>
</feature>
<feature type="transmembrane region" description="Helical" evidence="1">
    <location>
        <begin position="103"/>
        <end position="129"/>
    </location>
</feature>
<dbReference type="OrthoDB" id="1014144at2"/>
<feature type="transmembrane region" description="Helical" evidence="1">
    <location>
        <begin position="376"/>
        <end position="398"/>
    </location>
</feature>
<name>A0A3S9MVH2_9FLAO</name>
<evidence type="ECO:0000256" key="1">
    <source>
        <dbReference type="SAM" id="Phobius"/>
    </source>
</evidence>
<dbReference type="Pfam" id="PF18940">
    <property type="entry name" value="DUF5687"/>
    <property type="match status" value="1"/>
</dbReference>
<protein>
    <submittedName>
        <fullName evidence="2">Uncharacterized protein</fullName>
    </submittedName>
</protein>
<feature type="transmembrane region" description="Helical" evidence="1">
    <location>
        <begin position="206"/>
        <end position="226"/>
    </location>
</feature>
<feature type="transmembrane region" description="Helical" evidence="1">
    <location>
        <begin position="447"/>
        <end position="466"/>
    </location>
</feature>
<dbReference type="AlphaFoldDB" id="A0A3S9MVH2"/>
<evidence type="ECO:0000313" key="2">
    <source>
        <dbReference type="EMBL" id="AZQ43211.1"/>
    </source>
</evidence>
<keyword evidence="3" id="KW-1185">Reference proteome</keyword>
<gene>
    <name evidence="2" type="ORF">EJ995_02785</name>
</gene>
<keyword evidence="1" id="KW-1133">Transmembrane helix</keyword>